<evidence type="ECO:0000256" key="1">
    <source>
        <dbReference type="SAM" id="MobiDB-lite"/>
    </source>
</evidence>
<protein>
    <submittedName>
        <fullName evidence="2">Uncharacterized protein</fullName>
    </submittedName>
</protein>
<reference evidence="2" key="1">
    <citation type="journal article" date="2014" name="Int. J. Syst. Evol. Microbiol.">
        <title>Complete genome sequence of Corynebacterium casei LMG S-19264T (=DSM 44701T), isolated from a smear-ripened cheese.</title>
        <authorList>
            <consortium name="US DOE Joint Genome Institute (JGI-PGF)"/>
            <person name="Walter F."/>
            <person name="Albersmeier A."/>
            <person name="Kalinowski J."/>
            <person name="Ruckert C."/>
        </authorList>
    </citation>
    <scope>NUCLEOTIDE SEQUENCE</scope>
    <source>
        <strain evidence="2">JCM 3051</strain>
    </source>
</reference>
<accession>A0A8H9GF98</accession>
<keyword evidence="3" id="KW-1185">Reference proteome</keyword>
<sequence>MRRGGPWKTLHERLRVWTKDGTWEQILDRVIVKDDSVGVVGWTFPVDSTNVRPTTMRREPGKKGSKTGWIEGLAVADEPLGRSRGCLTSKSTSRSTGVGCR</sequence>
<feature type="region of interest" description="Disordered" evidence="1">
    <location>
        <begin position="81"/>
        <end position="101"/>
    </location>
</feature>
<evidence type="ECO:0000313" key="2">
    <source>
        <dbReference type="EMBL" id="GGM15133.1"/>
    </source>
</evidence>
<name>A0A8H9GF98_9MICO</name>
<comment type="caution">
    <text evidence="2">The sequence shown here is derived from an EMBL/GenBank/DDBJ whole genome shotgun (WGS) entry which is preliminary data.</text>
</comment>
<dbReference type="Proteomes" id="UP000655589">
    <property type="component" value="Unassembled WGS sequence"/>
</dbReference>
<proteinExistence type="predicted"/>
<organism evidence="2 3">
    <name type="scientific">Promicromonospora citrea</name>
    <dbReference type="NCBI Taxonomy" id="43677"/>
    <lineage>
        <taxon>Bacteria</taxon>
        <taxon>Bacillati</taxon>
        <taxon>Actinomycetota</taxon>
        <taxon>Actinomycetes</taxon>
        <taxon>Micrococcales</taxon>
        <taxon>Promicromonosporaceae</taxon>
        <taxon>Promicromonospora</taxon>
    </lineage>
</organism>
<dbReference type="EMBL" id="BMPT01000002">
    <property type="protein sequence ID" value="GGM15133.1"/>
    <property type="molecule type" value="Genomic_DNA"/>
</dbReference>
<feature type="compositionally biased region" description="Polar residues" evidence="1">
    <location>
        <begin position="86"/>
        <end position="101"/>
    </location>
</feature>
<reference evidence="2" key="2">
    <citation type="submission" date="2020-09" db="EMBL/GenBank/DDBJ databases">
        <authorList>
            <person name="Sun Q."/>
            <person name="Ohkuma M."/>
        </authorList>
    </citation>
    <scope>NUCLEOTIDE SEQUENCE</scope>
    <source>
        <strain evidence="2">JCM 3051</strain>
    </source>
</reference>
<gene>
    <name evidence="2" type="ORF">GCM10010102_08330</name>
</gene>
<evidence type="ECO:0000313" key="3">
    <source>
        <dbReference type="Proteomes" id="UP000655589"/>
    </source>
</evidence>
<dbReference type="AlphaFoldDB" id="A0A8H9GF98"/>